<dbReference type="EMBL" id="GDID01004049">
    <property type="protein sequence ID" value="JAP92557.1"/>
    <property type="molecule type" value="Transcribed_RNA"/>
</dbReference>
<protein>
    <submittedName>
        <fullName evidence="2">Uncharacterized protein</fullName>
    </submittedName>
</protein>
<name>A0A146K7F8_9EUKA</name>
<gene>
    <name evidence="2" type="ORF">TPC1_15461</name>
</gene>
<evidence type="ECO:0000313" key="2">
    <source>
        <dbReference type="EMBL" id="JAP92557.1"/>
    </source>
</evidence>
<keyword evidence="1" id="KW-0175">Coiled coil</keyword>
<evidence type="ECO:0000256" key="1">
    <source>
        <dbReference type="SAM" id="Coils"/>
    </source>
</evidence>
<feature type="coiled-coil region" evidence="1">
    <location>
        <begin position="35"/>
        <end position="156"/>
    </location>
</feature>
<organism evidence="2">
    <name type="scientific">Trepomonas sp. PC1</name>
    <dbReference type="NCBI Taxonomy" id="1076344"/>
    <lineage>
        <taxon>Eukaryota</taxon>
        <taxon>Metamonada</taxon>
        <taxon>Diplomonadida</taxon>
        <taxon>Hexamitidae</taxon>
        <taxon>Hexamitinae</taxon>
        <taxon>Trepomonas</taxon>
    </lineage>
</organism>
<reference evidence="2" key="1">
    <citation type="submission" date="2015-07" db="EMBL/GenBank/DDBJ databases">
        <title>Adaptation to a free-living lifestyle via gene acquisitions in the diplomonad Trepomonas sp. PC1.</title>
        <authorList>
            <person name="Xu F."/>
            <person name="Jerlstrom-Hultqvist J."/>
            <person name="Kolisko M."/>
            <person name="Simpson A.G.B."/>
            <person name="Roger A.J."/>
            <person name="Svard S.G."/>
            <person name="Andersson J.O."/>
        </authorList>
    </citation>
    <scope>NUCLEOTIDE SEQUENCE</scope>
    <source>
        <strain evidence="2">PC1</strain>
    </source>
</reference>
<dbReference type="AlphaFoldDB" id="A0A146K7F8"/>
<accession>A0A146K7F8</accession>
<proteinExistence type="predicted"/>
<sequence length="360" mass="42279">MKKQADEKFLTSQEFDEIQLKLANYEVILPNGPYNAQYEEAKQSLQRAKINYSQMQREYDEKMSELKQREIRLNKRTQALEKQKLIQEQLAQVEQQKVRDIELRNQKVKDTMQQQIDQMQALKQEIMGSAALLRVLENREKQYSIYTQTLMQLSNELLSKENKQATDEFDVITNIMNAQAHIKSLFGKLNTESTQASNLEHQLQSQVDQIAFQHQKQLQDQVESQQKFDQQVQSIQKQIETEKSCREQMDNEYQIVLQKLAGKTQELSETYTAIDTLCRKVTFSKRQIDASKKVKLSELCDTVMLNEQIKKLQEAHNIEKEEACIKILGENTAEKLRKIILLNLWLKESEELITICEKQK</sequence>